<accession>A0A561QS45</accession>
<protein>
    <submittedName>
        <fullName evidence="2">Uncharacterized protein</fullName>
    </submittedName>
</protein>
<proteinExistence type="predicted"/>
<organism evidence="2 3">
    <name type="scientific">Neorhizobium alkalisoli</name>
    <dbReference type="NCBI Taxonomy" id="528178"/>
    <lineage>
        <taxon>Bacteria</taxon>
        <taxon>Pseudomonadati</taxon>
        <taxon>Pseudomonadota</taxon>
        <taxon>Alphaproteobacteria</taxon>
        <taxon>Hyphomicrobiales</taxon>
        <taxon>Rhizobiaceae</taxon>
        <taxon>Rhizobium/Agrobacterium group</taxon>
        <taxon>Neorhizobium</taxon>
    </lineage>
</organism>
<feature type="region of interest" description="Disordered" evidence="1">
    <location>
        <begin position="1"/>
        <end position="71"/>
    </location>
</feature>
<feature type="compositionally biased region" description="Basic and acidic residues" evidence="1">
    <location>
        <begin position="27"/>
        <end position="45"/>
    </location>
</feature>
<sequence>MTENYSKGRQAAEKAFGKTQAPLLAGDRAREEVSSVELARQEKTARLRQARLAKEAEDAAAGPAGDSGKIL</sequence>
<evidence type="ECO:0000256" key="1">
    <source>
        <dbReference type="SAM" id="MobiDB-lite"/>
    </source>
</evidence>
<evidence type="ECO:0000313" key="2">
    <source>
        <dbReference type="EMBL" id="TWF53184.1"/>
    </source>
</evidence>
<name>A0A561QS45_9HYPH</name>
<reference evidence="2 3" key="1">
    <citation type="submission" date="2019-06" db="EMBL/GenBank/DDBJ databases">
        <title>Sorghum-associated microbial communities from plants grown in Nebraska, USA.</title>
        <authorList>
            <person name="Schachtman D."/>
        </authorList>
    </citation>
    <scope>NUCLEOTIDE SEQUENCE [LARGE SCALE GENOMIC DNA]</scope>
    <source>
        <strain evidence="2 3">1225</strain>
    </source>
</reference>
<keyword evidence="3" id="KW-1185">Reference proteome</keyword>
<dbReference type="AlphaFoldDB" id="A0A561QS45"/>
<dbReference type="RefSeq" id="WP_145638821.1">
    <property type="nucleotide sequence ID" value="NZ_VIWP01000004.1"/>
</dbReference>
<evidence type="ECO:0000313" key="3">
    <source>
        <dbReference type="Proteomes" id="UP000320653"/>
    </source>
</evidence>
<comment type="caution">
    <text evidence="2">The sequence shown here is derived from an EMBL/GenBank/DDBJ whole genome shotgun (WGS) entry which is preliminary data.</text>
</comment>
<dbReference type="EMBL" id="VIWP01000004">
    <property type="protein sequence ID" value="TWF53184.1"/>
    <property type="molecule type" value="Genomic_DNA"/>
</dbReference>
<feature type="compositionally biased region" description="Low complexity" evidence="1">
    <location>
        <begin position="59"/>
        <end position="71"/>
    </location>
</feature>
<dbReference type="Proteomes" id="UP000320653">
    <property type="component" value="Unassembled WGS sequence"/>
</dbReference>
<gene>
    <name evidence="2" type="ORF">FHW37_104459</name>
</gene>
<dbReference type="OrthoDB" id="8163684at2"/>